<evidence type="ECO:0008006" key="4">
    <source>
        <dbReference type="Google" id="ProtNLM"/>
    </source>
</evidence>
<evidence type="ECO:0000313" key="3">
    <source>
        <dbReference type="Proteomes" id="UP000070063"/>
    </source>
</evidence>
<feature type="non-terminal residue" evidence="2">
    <location>
        <position position="1"/>
    </location>
</feature>
<feature type="transmembrane region" description="Helical" evidence="1">
    <location>
        <begin position="31"/>
        <end position="49"/>
    </location>
</feature>
<name>A0ABD4EHE3_STALU</name>
<dbReference type="EMBL" id="LRQI01000025">
    <property type="protein sequence ID" value="KXA39616.1"/>
    <property type="molecule type" value="Genomic_DNA"/>
</dbReference>
<feature type="transmembrane region" description="Helical" evidence="1">
    <location>
        <begin position="6"/>
        <end position="24"/>
    </location>
</feature>
<gene>
    <name evidence="2" type="ORF">HMPREF3225_00637</name>
</gene>
<protein>
    <recommendedName>
        <fullName evidence="4">CPBP family intramembrane metalloprotease</fullName>
    </recommendedName>
</protein>
<proteinExistence type="predicted"/>
<keyword evidence="1" id="KW-0472">Membrane</keyword>
<sequence>VRGSNPLWLIVCTFSQESAFFIFIKNFDINYSVHMTVIIMIGIINIMKLKPEEMSWIFLIFLVI</sequence>
<accession>A0ABD4EHE3</accession>
<reference evidence="2 3" key="1">
    <citation type="submission" date="2016-01" db="EMBL/GenBank/DDBJ databases">
        <authorList>
            <person name="Mitreva M."/>
            <person name="Pepin K.H."/>
            <person name="Mihindukulasuriya K.A."/>
            <person name="Fulton R."/>
            <person name="Fronick C."/>
            <person name="O'Laughlin M."/>
            <person name="Miner T."/>
            <person name="Herter B."/>
            <person name="Rosa B.A."/>
            <person name="Cordes M."/>
            <person name="Tomlinson C."/>
            <person name="Wollam A."/>
            <person name="Palsikar V.B."/>
            <person name="Mardis E.R."/>
            <person name="Wilson R.K."/>
        </authorList>
    </citation>
    <scope>NUCLEOTIDE SEQUENCE [LARGE SCALE GENOMIC DNA]</scope>
    <source>
        <strain evidence="2 3">MJR7738</strain>
    </source>
</reference>
<keyword evidence="1" id="KW-1133">Transmembrane helix</keyword>
<dbReference type="AlphaFoldDB" id="A0ABD4EHE3"/>
<organism evidence="2 3">
    <name type="scientific">Staphylococcus lugdunensis</name>
    <dbReference type="NCBI Taxonomy" id="28035"/>
    <lineage>
        <taxon>Bacteria</taxon>
        <taxon>Bacillati</taxon>
        <taxon>Bacillota</taxon>
        <taxon>Bacilli</taxon>
        <taxon>Bacillales</taxon>
        <taxon>Staphylococcaceae</taxon>
        <taxon>Staphylococcus</taxon>
    </lineage>
</organism>
<dbReference type="Proteomes" id="UP000070063">
    <property type="component" value="Unassembled WGS sequence"/>
</dbReference>
<comment type="caution">
    <text evidence="2">The sequence shown here is derived from an EMBL/GenBank/DDBJ whole genome shotgun (WGS) entry which is preliminary data.</text>
</comment>
<evidence type="ECO:0000313" key="2">
    <source>
        <dbReference type="EMBL" id="KXA39616.1"/>
    </source>
</evidence>
<keyword evidence="1" id="KW-0812">Transmembrane</keyword>
<evidence type="ECO:0000256" key="1">
    <source>
        <dbReference type="SAM" id="Phobius"/>
    </source>
</evidence>